<protein>
    <submittedName>
        <fullName evidence="2">Uncharacterized protein</fullName>
    </submittedName>
</protein>
<dbReference type="AlphaFoldDB" id="K3W583"/>
<organism evidence="2 3">
    <name type="scientific">Globisporangium ultimum (strain ATCC 200006 / CBS 805.95 / DAOM BR144)</name>
    <name type="common">Pythium ultimum</name>
    <dbReference type="NCBI Taxonomy" id="431595"/>
    <lineage>
        <taxon>Eukaryota</taxon>
        <taxon>Sar</taxon>
        <taxon>Stramenopiles</taxon>
        <taxon>Oomycota</taxon>
        <taxon>Peronosporomycetes</taxon>
        <taxon>Pythiales</taxon>
        <taxon>Pythiaceae</taxon>
        <taxon>Globisporangium</taxon>
    </lineage>
</organism>
<keyword evidence="3" id="KW-1185">Reference proteome</keyword>
<feature type="region of interest" description="Disordered" evidence="1">
    <location>
        <begin position="1"/>
        <end position="35"/>
    </location>
</feature>
<evidence type="ECO:0000313" key="3">
    <source>
        <dbReference type="Proteomes" id="UP000019132"/>
    </source>
</evidence>
<proteinExistence type="predicted"/>
<reference evidence="3" key="2">
    <citation type="submission" date="2010-04" db="EMBL/GenBank/DDBJ databases">
        <authorList>
            <person name="Buell R."/>
            <person name="Hamilton J."/>
            <person name="Hostetler J."/>
        </authorList>
    </citation>
    <scope>NUCLEOTIDE SEQUENCE [LARGE SCALE GENOMIC DNA]</scope>
    <source>
        <strain evidence="3">DAOM:BR144</strain>
    </source>
</reference>
<accession>K3W583</accession>
<dbReference type="EMBL" id="GL376636">
    <property type="status" value="NOT_ANNOTATED_CDS"/>
    <property type="molecule type" value="Genomic_DNA"/>
</dbReference>
<evidence type="ECO:0000313" key="2">
    <source>
        <dbReference type="EnsemblProtists" id="PYU1_T000124"/>
    </source>
</evidence>
<sequence>MVEEIQIPMHRRTRVEDHRHSGTTGETTTEEAKSKKRIETISTMTAIVTEMDREVVEVVETSDQQPRDTTMIRREDETVRTPVTVVESAHLEEMTVSIGIGTAIMTKIATTRAEIMTAHIVATALAHALPTHRQGSAEGKRVETAVRVAAGLQVAVTVEIVRPAIIHEVIKRAPLRHATGMKAEATGSRPVAAVQMRSRKSRKKQAQSDGSVVKVSS</sequence>
<dbReference type="VEuPathDB" id="FungiDB:PYU1_G000124"/>
<evidence type="ECO:0000256" key="1">
    <source>
        <dbReference type="SAM" id="MobiDB-lite"/>
    </source>
</evidence>
<reference evidence="3" key="1">
    <citation type="journal article" date="2010" name="Genome Biol.">
        <title>Genome sequence of the necrotrophic plant pathogen Pythium ultimum reveals original pathogenicity mechanisms and effector repertoire.</title>
        <authorList>
            <person name="Levesque C.A."/>
            <person name="Brouwer H."/>
            <person name="Cano L."/>
            <person name="Hamilton J.P."/>
            <person name="Holt C."/>
            <person name="Huitema E."/>
            <person name="Raffaele S."/>
            <person name="Robideau G.P."/>
            <person name="Thines M."/>
            <person name="Win J."/>
            <person name="Zerillo M.M."/>
            <person name="Beakes G.W."/>
            <person name="Boore J.L."/>
            <person name="Busam D."/>
            <person name="Dumas B."/>
            <person name="Ferriera S."/>
            <person name="Fuerstenberg S.I."/>
            <person name="Gachon C.M."/>
            <person name="Gaulin E."/>
            <person name="Govers F."/>
            <person name="Grenville-Briggs L."/>
            <person name="Horner N."/>
            <person name="Hostetler J."/>
            <person name="Jiang R.H."/>
            <person name="Johnson J."/>
            <person name="Krajaejun T."/>
            <person name="Lin H."/>
            <person name="Meijer H.J."/>
            <person name="Moore B."/>
            <person name="Morris P."/>
            <person name="Phuntmart V."/>
            <person name="Puiu D."/>
            <person name="Shetty J."/>
            <person name="Stajich J.E."/>
            <person name="Tripathy S."/>
            <person name="Wawra S."/>
            <person name="van West P."/>
            <person name="Whitty B.R."/>
            <person name="Coutinho P.M."/>
            <person name="Henrissat B."/>
            <person name="Martin F."/>
            <person name="Thomas P.D."/>
            <person name="Tyler B.M."/>
            <person name="De Vries R.P."/>
            <person name="Kamoun S."/>
            <person name="Yandell M."/>
            <person name="Tisserat N."/>
            <person name="Buell C.R."/>
        </authorList>
    </citation>
    <scope>NUCLEOTIDE SEQUENCE</scope>
    <source>
        <strain evidence="3">DAOM:BR144</strain>
    </source>
</reference>
<dbReference type="EnsemblProtists" id="PYU1_T000124">
    <property type="protein sequence ID" value="PYU1_T000124"/>
    <property type="gene ID" value="PYU1_G000124"/>
</dbReference>
<feature type="compositionally biased region" description="Polar residues" evidence="1">
    <location>
        <begin position="207"/>
        <end position="217"/>
    </location>
</feature>
<reference evidence="2" key="3">
    <citation type="submission" date="2015-02" db="UniProtKB">
        <authorList>
            <consortium name="EnsemblProtists"/>
        </authorList>
    </citation>
    <scope>IDENTIFICATION</scope>
    <source>
        <strain evidence="2">DAOM BR144</strain>
    </source>
</reference>
<dbReference type="HOGENOM" id="CLU_1274502_0_0_1"/>
<name>K3W583_GLOUD</name>
<feature type="region of interest" description="Disordered" evidence="1">
    <location>
        <begin position="180"/>
        <end position="217"/>
    </location>
</feature>
<dbReference type="Proteomes" id="UP000019132">
    <property type="component" value="Unassembled WGS sequence"/>
</dbReference>
<dbReference type="InParanoid" id="K3W583"/>